<proteinExistence type="predicted"/>
<dbReference type="PANTHER" id="PTHR15615">
    <property type="match status" value="1"/>
</dbReference>
<gene>
    <name evidence="1" type="ORF">M0813_10218</name>
</gene>
<dbReference type="EMBL" id="JAOAOG010000338">
    <property type="protein sequence ID" value="KAJ6227065.1"/>
    <property type="molecule type" value="Genomic_DNA"/>
</dbReference>
<name>A0ABQ8X345_9EUKA</name>
<dbReference type="InterPro" id="IPR036915">
    <property type="entry name" value="Cyclin-like_sf"/>
</dbReference>
<comment type="caution">
    <text evidence="1">The sequence shown here is derived from an EMBL/GenBank/DDBJ whole genome shotgun (WGS) entry which is preliminary data.</text>
</comment>
<dbReference type="CDD" id="cd20557">
    <property type="entry name" value="CYCLIN_ScPCL1-like"/>
    <property type="match status" value="1"/>
</dbReference>
<evidence type="ECO:0000313" key="2">
    <source>
        <dbReference type="Proteomes" id="UP001150062"/>
    </source>
</evidence>
<reference evidence="1" key="1">
    <citation type="submission" date="2022-08" db="EMBL/GenBank/DDBJ databases">
        <title>Novel sulfate-reducing endosymbionts in the free-living metamonad Anaeramoeba.</title>
        <authorList>
            <person name="Jerlstrom-Hultqvist J."/>
            <person name="Cepicka I."/>
            <person name="Gallot-Lavallee L."/>
            <person name="Salas-Leiva D."/>
            <person name="Curtis B.A."/>
            <person name="Zahonova K."/>
            <person name="Pipaliya S."/>
            <person name="Dacks J."/>
            <person name="Roger A.J."/>
        </authorList>
    </citation>
    <scope>NUCLEOTIDE SEQUENCE</scope>
    <source>
        <strain evidence="1">Schooner1</strain>
    </source>
</reference>
<sequence>MISGRIFKLVDQIDRSFLIEYFDSNFCNHFDQNNETLGLINKMLCDPALENQIILTCFYYLEKIYVLNEIDIRSLQIDSLLYSVLTCLILSTKYLMDKAWYNQEWCKLYSVSLETVNEWELDFLDKLDFNLNLGEEYLVYVQEMLKCTQDLTFQSEMTEVKKIDNYERLQESGSLVPQQYTETKSENNTPQITSDLPSLSNEMLEIRFEFSKQDKNYMIPNTNQFL</sequence>
<evidence type="ECO:0008006" key="3">
    <source>
        <dbReference type="Google" id="ProtNLM"/>
    </source>
</evidence>
<dbReference type="SUPFAM" id="SSF47954">
    <property type="entry name" value="Cyclin-like"/>
    <property type="match status" value="1"/>
</dbReference>
<dbReference type="Gene3D" id="1.10.472.10">
    <property type="entry name" value="Cyclin-like"/>
    <property type="match status" value="1"/>
</dbReference>
<protein>
    <recommendedName>
        <fullName evidence="3">Cyclin</fullName>
    </recommendedName>
</protein>
<dbReference type="Pfam" id="PF08613">
    <property type="entry name" value="Cyclin"/>
    <property type="match status" value="1"/>
</dbReference>
<dbReference type="Proteomes" id="UP001150062">
    <property type="component" value="Unassembled WGS sequence"/>
</dbReference>
<organism evidence="1 2">
    <name type="scientific">Anaeramoeba flamelloides</name>
    <dbReference type="NCBI Taxonomy" id="1746091"/>
    <lineage>
        <taxon>Eukaryota</taxon>
        <taxon>Metamonada</taxon>
        <taxon>Anaeramoebidae</taxon>
        <taxon>Anaeramoeba</taxon>
    </lineage>
</organism>
<dbReference type="InterPro" id="IPR013922">
    <property type="entry name" value="Cyclin_PHO80-like"/>
</dbReference>
<keyword evidence="2" id="KW-1185">Reference proteome</keyword>
<evidence type="ECO:0000313" key="1">
    <source>
        <dbReference type="EMBL" id="KAJ6227065.1"/>
    </source>
</evidence>
<accession>A0ABQ8X345</accession>
<dbReference type="PANTHER" id="PTHR15615:SF108">
    <property type="entry name" value="PROTEIN CNPPD1"/>
    <property type="match status" value="1"/>
</dbReference>